<name>A0A830CRA4_9LAMI</name>
<dbReference type="InterPro" id="IPR058353">
    <property type="entry name" value="DUF8040"/>
</dbReference>
<proteinExistence type="predicted"/>
<protein>
    <recommendedName>
        <fullName evidence="1">DUF8040 domain-containing protein</fullName>
    </recommendedName>
</protein>
<organism evidence="2 3">
    <name type="scientific">Phtheirospermum japonicum</name>
    <dbReference type="NCBI Taxonomy" id="374723"/>
    <lineage>
        <taxon>Eukaryota</taxon>
        <taxon>Viridiplantae</taxon>
        <taxon>Streptophyta</taxon>
        <taxon>Embryophyta</taxon>
        <taxon>Tracheophyta</taxon>
        <taxon>Spermatophyta</taxon>
        <taxon>Magnoliopsida</taxon>
        <taxon>eudicotyledons</taxon>
        <taxon>Gunneridae</taxon>
        <taxon>Pentapetalae</taxon>
        <taxon>asterids</taxon>
        <taxon>lamiids</taxon>
        <taxon>Lamiales</taxon>
        <taxon>Orobanchaceae</taxon>
        <taxon>Orobanchaceae incertae sedis</taxon>
        <taxon>Phtheirospermum</taxon>
    </lineage>
</organism>
<dbReference type="Proteomes" id="UP000653305">
    <property type="component" value="Unassembled WGS sequence"/>
</dbReference>
<evidence type="ECO:0000259" key="1">
    <source>
        <dbReference type="Pfam" id="PF26138"/>
    </source>
</evidence>
<accession>A0A830CRA4</accession>
<reference evidence="2" key="1">
    <citation type="submission" date="2020-07" db="EMBL/GenBank/DDBJ databases">
        <title>Ethylene signaling mediates host invasion by parasitic plants.</title>
        <authorList>
            <person name="Yoshida S."/>
        </authorList>
    </citation>
    <scope>NUCLEOTIDE SEQUENCE</scope>
    <source>
        <strain evidence="2">Okayama</strain>
    </source>
</reference>
<gene>
    <name evidence="2" type="ORF">PHJA_002296900</name>
</gene>
<dbReference type="OrthoDB" id="906424at2759"/>
<dbReference type="Pfam" id="PF26138">
    <property type="entry name" value="DUF8040"/>
    <property type="match status" value="1"/>
</dbReference>
<dbReference type="EMBL" id="BMAC01000691">
    <property type="protein sequence ID" value="GFQ01530.1"/>
    <property type="molecule type" value="Genomic_DNA"/>
</dbReference>
<sequence>MEFSLNGNIERDHQRELWMRSLGHGPTCFKQLRVTIRTFRNICAMLRDKGGLVVTNNVTLEEVITIFLQILSHGQKNSTITSTFMCSESYQ</sequence>
<keyword evidence="3" id="KW-1185">Reference proteome</keyword>
<dbReference type="AlphaFoldDB" id="A0A830CRA4"/>
<comment type="caution">
    <text evidence="2">The sequence shown here is derived from an EMBL/GenBank/DDBJ whole genome shotgun (WGS) entry which is preliminary data.</text>
</comment>
<evidence type="ECO:0000313" key="2">
    <source>
        <dbReference type="EMBL" id="GFQ01530.1"/>
    </source>
</evidence>
<evidence type="ECO:0000313" key="3">
    <source>
        <dbReference type="Proteomes" id="UP000653305"/>
    </source>
</evidence>
<feature type="domain" description="DUF8040" evidence="1">
    <location>
        <begin position="23"/>
        <end position="88"/>
    </location>
</feature>